<gene>
    <name evidence="1" type="ORF">BB8028_0011g00010</name>
</gene>
<dbReference type="EMBL" id="JRHA01000011">
    <property type="protein sequence ID" value="PQK18072.1"/>
    <property type="molecule type" value="Genomic_DNA"/>
</dbReference>
<protein>
    <submittedName>
        <fullName evidence="1">Uncharacterized protein</fullName>
    </submittedName>
</protein>
<evidence type="ECO:0000313" key="2">
    <source>
        <dbReference type="Proteomes" id="UP000237441"/>
    </source>
</evidence>
<proteinExistence type="predicted"/>
<evidence type="ECO:0000313" key="1">
    <source>
        <dbReference type="EMBL" id="PQK18072.1"/>
    </source>
</evidence>
<name>A0A2S7YQG8_BEABA</name>
<organism evidence="1 2">
    <name type="scientific">Beauveria bassiana</name>
    <name type="common">White muscardine disease fungus</name>
    <name type="synonym">Tritirachium shiotae</name>
    <dbReference type="NCBI Taxonomy" id="176275"/>
    <lineage>
        <taxon>Eukaryota</taxon>
        <taxon>Fungi</taxon>
        <taxon>Dikarya</taxon>
        <taxon>Ascomycota</taxon>
        <taxon>Pezizomycotina</taxon>
        <taxon>Sordariomycetes</taxon>
        <taxon>Hypocreomycetidae</taxon>
        <taxon>Hypocreales</taxon>
        <taxon>Cordycipitaceae</taxon>
        <taxon>Beauveria</taxon>
    </lineage>
</organism>
<reference evidence="1 2" key="1">
    <citation type="submission" date="2016-07" db="EMBL/GenBank/DDBJ databases">
        <title>Comparative genomics of the entomopathogenic fungus Beauveria bassiana.</title>
        <authorList>
            <person name="Valero Jimenez C.A."/>
            <person name="Zwaan B.J."/>
            <person name="Van Kan J.A."/>
            <person name="Takken W."/>
            <person name="Debets A.J."/>
            <person name="Schoustra S.E."/>
            <person name="Koenraadt C.J."/>
        </authorList>
    </citation>
    <scope>NUCLEOTIDE SEQUENCE [LARGE SCALE GENOMIC DNA]</scope>
    <source>
        <strain evidence="1 2">ARSEF 8028</strain>
    </source>
</reference>
<dbReference type="Proteomes" id="UP000237441">
    <property type="component" value="Unassembled WGS sequence"/>
</dbReference>
<dbReference type="AlphaFoldDB" id="A0A2S7YQG8"/>
<accession>A0A2S7YQG8</accession>
<sequence>MADSDFVTFRFSRCSAIFRGRFCSGAKWKSRCEHQDRNSVYLFVTGIPNQCCSLRYVSVLTKGSTCRVPFVGNITAHPGISQSGIRRQFSGPCFVRNSVFTTGIYAEEGDGRDGFYRGMNQLNDFGPKYQAVSGRNCR</sequence>
<comment type="caution">
    <text evidence="1">The sequence shown here is derived from an EMBL/GenBank/DDBJ whole genome shotgun (WGS) entry which is preliminary data.</text>
</comment>